<dbReference type="Proteomes" id="UP000002866">
    <property type="component" value="Chromosome 4"/>
</dbReference>
<dbReference type="HOGENOM" id="CLU_1020068_0_0_1"/>
<protein>
    <submittedName>
        <fullName evidence="2">Uncharacterized protein</fullName>
    </submittedName>
</protein>
<dbReference type="KEGG" id="tbl:TBLA_0D00710"/>
<gene>
    <name evidence="2" type="primary">TBLA0D00710</name>
    <name evidence="2" type="ORF">TBLA_0D00710</name>
</gene>
<reference evidence="2 3" key="1">
    <citation type="journal article" date="2011" name="Proc. Natl. Acad. Sci. U.S.A.">
        <title>Evolutionary erosion of yeast sex chromosomes by mating-type switching accidents.</title>
        <authorList>
            <person name="Gordon J.L."/>
            <person name="Armisen D."/>
            <person name="Proux-Wera E."/>
            <person name="Oheigeartaigh S.S."/>
            <person name="Byrne K.P."/>
            <person name="Wolfe K.H."/>
        </authorList>
    </citation>
    <scope>NUCLEOTIDE SEQUENCE [LARGE SCALE GENOMIC DNA]</scope>
    <source>
        <strain evidence="3">ATCC 34711 / CBS 6284 / DSM 70876 / NBRC 10599 / NRRL Y-10934 / UCD 77-7</strain>
    </source>
</reference>
<keyword evidence="3" id="KW-1185">Reference proteome</keyword>
<evidence type="ECO:0000313" key="2">
    <source>
        <dbReference type="EMBL" id="CCH60579.1"/>
    </source>
</evidence>
<dbReference type="RefSeq" id="XP_004180098.1">
    <property type="nucleotide sequence ID" value="XM_004180050.1"/>
</dbReference>
<accession>I2H2H7</accession>
<proteinExistence type="predicted"/>
<dbReference type="OrthoDB" id="3981230at2759"/>
<dbReference type="AlphaFoldDB" id="I2H2H7"/>
<evidence type="ECO:0000313" key="3">
    <source>
        <dbReference type="Proteomes" id="UP000002866"/>
    </source>
</evidence>
<organism evidence="2 3">
    <name type="scientific">Henningerozyma blattae (strain ATCC 34711 / CBS 6284 / DSM 70876 / NBRC 10599 / NRRL Y-10934 / UCD 77-7)</name>
    <name type="common">Yeast</name>
    <name type="synonym">Tetrapisispora blattae</name>
    <dbReference type="NCBI Taxonomy" id="1071380"/>
    <lineage>
        <taxon>Eukaryota</taxon>
        <taxon>Fungi</taxon>
        <taxon>Dikarya</taxon>
        <taxon>Ascomycota</taxon>
        <taxon>Saccharomycotina</taxon>
        <taxon>Saccharomycetes</taxon>
        <taxon>Saccharomycetales</taxon>
        <taxon>Saccharomycetaceae</taxon>
        <taxon>Henningerozyma</taxon>
    </lineage>
</organism>
<evidence type="ECO:0000256" key="1">
    <source>
        <dbReference type="SAM" id="MobiDB-lite"/>
    </source>
</evidence>
<dbReference type="EMBL" id="HE806319">
    <property type="protein sequence ID" value="CCH60579.1"/>
    <property type="molecule type" value="Genomic_DNA"/>
</dbReference>
<dbReference type="InParanoid" id="I2H2H7"/>
<dbReference type="GeneID" id="14495562"/>
<sequence>MSLNKVSLPPLHSHLSQCLPSTDGIYQPKPQHIPRVLPPMPSLTIYDQRRNTCDVSPLDLCNTTTANYNYTNPSFSRPIHTPLHRVQNPEKSILSKTPKRYIDNLPPINLYVSSVNGTLDDATIYGTELNVNLFKFNYFKNIMNRDDMFYININPMIRNYRKKILREYVFNDGGPGATLGELDRVEGLGLQDTDEEDTAVIHGVLIDESEQERSGSSGSGSSGSSGSDSDSDSDYLSESSSDLSSLFERNSAFISDTQRKIVRFNENDIIYDI</sequence>
<feature type="region of interest" description="Disordered" evidence="1">
    <location>
        <begin position="205"/>
        <end position="239"/>
    </location>
</feature>
<name>I2H2H7_HENB6</name>